<dbReference type="InterPro" id="IPR021497">
    <property type="entry name" value="GTA_holin_3TM"/>
</dbReference>
<evidence type="ECO:0000313" key="3">
    <source>
        <dbReference type="EMBL" id="CAB5229206.1"/>
    </source>
</evidence>
<gene>
    <name evidence="2" type="ORF">UFOVP1015_29</name>
    <name evidence="3" type="ORF">UFOVP1551_10</name>
</gene>
<proteinExistence type="predicted"/>
<accession>A0A6J5Q675</accession>
<keyword evidence="1" id="KW-1133">Transmembrane helix</keyword>
<reference evidence="2" key="1">
    <citation type="submission" date="2020-05" db="EMBL/GenBank/DDBJ databases">
        <authorList>
            <person name="Chiriac C."/>
            <person name="Salcher M."/>
            <person name="Ghai R."/>
            <person name="Kavagutti S V."/>
        </authorList>
    </citation>
    <scope>NUCLEOTIDE SEQUENCE</scope>
</reference>
<organism evidence="2">
    <name type="scientific">uncultured Caudovirales phage</name>
    <dbReference type="NCBI Taxonomy" id="2100421"/>
    <lineage>
        <taxon>Viruses</taxon>
        <taxon>Duplodnaviria</taxon>
        <taxon>Heunggongvirae</taxon>
        <taxon>Uroviricota</taxon>
        <taxon>Caudoviricetes</taxon>
        <taxon>Peduoviridae</taxon>
        <taxon>Maltschvirus</taxon>
        <taxon>Maltschvirus maltsch</taxon>
    </lineage>
</organism>
<evidence type="ECO:0000256" key="1">
    <source>
        <dbReference type="SAM" id="Phobius"/>
    </source>
</evidence>
<dbReference type="Pfam" id="PF11351">
    <property type="entry name" value="GTA_holin_3TM"/>
    <property type="match status" value="1"/>
</dbReference>
<name>A0A6J5Q675_9CAUD</name>
<keyword evidence="1" id="KW-0472">Membrane</keyword>
<evidence type="ECO:0008006" key="4">
    <source>
        <dbReference type="Google" id="ProtNLM"/>
    </source>
</evidence>
<feature type="transmembrane region" description="Helical" evidence="1">
    <location>
        <begin position="88"/>
        <end position="109"/>
    </location>
</feature>
<keyword evidence="1" id="KW-0812">Transmembrane</keyword>
<evidence type="ECO:0000313" key="2">
    <source>
        <dbReference type="EMBL" id="CAB4178027.1"/>
    </source>
</evidence>
<dbReference type="EMBL" id="LR796962">
    <property type="protein sequence ID" value="CAB4178027.1"/>
    <property type="molecule type" value="Genomic_DNA"/>
</dbReference>
<feature type="transmembrane region" description="Helical" evidence="1">
    <location>
        <begin position="115"/>
        <end position="133"/>
    </location>
</feature>
<sequence>MSKVGDIIGKIVSGSAGSIVDSVGNVADKFIQSKEEKEEFRQLSEKEINRHIEIMQQQINDAEKNITDRWLADMNSDSWMAKNIRPMVLIYLLALLTGFVISDSLHTSFAIKDNWINLLEVLMTTAFAAYFGGRTFEKLRKK</sequence>
<dbReference type="EMBL" id="LR798401">
    <property type="protein sequence ID" value="CAB5229206.1"/>
    <property type="molecule type" value="Genomic_DNA"/>
</dbReference>
<protein>
    <recommendedName>
        <fullName evidence="4">Holin of 3TMs, for gene-transfer release</fullName>
    </recommendedName>
</protein>